<evidence type="ECO:0000256" key="5">
    <source>
        <dbReference type="HAMAP-Rule" id="MF_01334"/>
    </source>
</evidence>
<evidence type="ECO:0000256" key="4">
    <source>
        <dbReference type="ARBA" id="ARBA00023274"/>
    </source>
</evidence>
<protein>
    <recommendedName>
        <fullName evidence="5">Large ribosomal subunit protein bL25</fullName>
    </recommendedName>
    <alternativeName>
        <fullName evidence="5">General stress protein CTC</fullName>
    </alternativeName>
</protein>
<name>A0A1F4PPU4_UNCK3</name>
<feature type="domain" description="Large ribosomal subunit protein bL25 beta" evidence="7">
    <location>
        <begin position="104"/>
        <end position="187"/>
    </location>
</feature>
<dbReference type="PANTHER" id="PTHR33284:SF1">
    <property type="entry name" value="RIBOSOMAL PROTEIN L25_GLN-TRNA SYNTHETASE, ANTI-CODON-BINDING DOMAIN-CONTAINING PROTEIN"/>
    <property type="match status" value="1"/>
</dbReference>
<comment type="caution">
    <text evidence="8">The sequence shown here is derived from an EMBL/GenBank/DDBJ whole genome shotgun (WGS) entry which is preliminary data.</text>
</comment>
<dbReference type="Gene3D" id="2.40.240.10">
    <property type="entry name" value="Ribosomal Protein L25, Chain P"/>
    <property type="match status" value="1"/>
</dbReference>
<dbReference type="EMBL" id="METE01000011">
    <property type="protein sequence ID" value="OGB85072.1"/>
    <property type="molecule type" value="Genomic_DNA"/>
</dbReference>
<dbReference type="HAMAP" id="MF_01334">
    <property type="entry name" value="Ribosomal_bL25_CTC"/>
    <property type="match status" value="1"/>
</dbReference>
<proteinExistence type="inferred from homology"/>
<dbReference type="Pfam" id="PF14693">
    <property type="entry name" value="Ribosomal_TL5_C"/>
    <property type="match status" value="1"/>
</dbReference>
<dbReference type="InterPro" id="IPR001021">
    <property type="entry name" value="Ribosomal_bL25_long"/>
</dbReference>
<dbReference type="InterPro" id="IPR020056">
    <property type="entry name" value="Rbsml_bL25/Gln-tRNA_synth_N"/>
</dbReference>
<evidence type="ECO:0000313" key="9">
    <source>
        <dbReference type="Proteomes" id="UP000179010"/>
    </source>
</evidence>
<dbReference type="AlphaFoldDB" id="A0A1F4PPU4"/>
<comment type="similarity">
    <text evidence="5">Belongs to the bacterial ribosomal protein bL25 family. CTC subfamily.</text>
</comment>
<comment type="function">
    <text evidence="5">This is one of the proteins that binds to the 5S RNA in the ribosome where it forms part of the central protuberance.</text>
</comment>
<reference evidence="8 9" key="1">
    <citation type="journal article" date="2016" name="Nat. Commun.">
        <title>Thousands of microbial genomes shed light on interconnected biogeochemical processes in an aquifer system.</title>
        <authorList>
            <person name="Anantharaman K."/>
            <person name="Brown C.T."/>
            <person name="Hug L.A."/>
            <person name="Sharon I."/>
            <person name="Castelle C.J."/>
            <person name="Probst A.J."/>
            <person name="Thomas B.C."/>
            <person name="Singh A."/>
            <person name="Wilkins M.J."/>
            <person name="Karaoz U."/>
            <person name="Brodie E.L."/>
            <person name="Williams K.H."/>
            <person name="Hubbard S.S."/>
            <person name="Banfield J.F."/>
        </authorList>
    </citation>
    <scope>NUCLEOTIDE SEQUENCE [LARGE SCALE GENOMIC DNA]</scope>
</reference>
<dbReference type="InterPro" id="IPR020930">
    <property type="entry name" value="Ribosomal_uL5_bac-type"/>
</dbReference>
<dbReference type="InterPro" id="IPR037121">
    <property type="entry name" value="Ribosomal_bL25_C"/>
</dbReference>
<evidence type="ECO:0000256" key="3">
    <source>
        <dbReference type="ARBA" id="ARBA00022980"/>
    </source>
</evidence>
<dbReference type="GO" id="GO:0022625">
    <property type="term" value="C:cytosolic large ribosomal subunit"/>
    <property type="evidence" value="ECO:0007669"/>
    <property type="project" value="TreeGrafter"/>
</dbReference>
<dbReference type="NCBIfam" id="TIGR00731">
    <property type="entry name" value="bL25_bact_ctc"/>
    <property type="match status" value="1"/>
</dbReference>
<feature type="domain" description="Large ribosomal subunit protein bL25 L25" evidence="6">
    <location>
        <begin position="9"/>
        <end position="95"/>
    </location>
</feature>
<organism evidence="8 9">
    <name type="scientific">candidate division Kazan bacterium RIFCSPLOWO2_01_FULL_48_13</name>
    <dbReference type="NCBI Taxonomy" id="1798539"/>
    <lineage>
        <taxon>Bacteria</taxon>
        <taxon>Bacteria division Kazan-3B-28</taxon>
    </lineage>
</organism>
<sequence length="227" mass="24670">MTKTVTPNLTATKRDLSIAPSRLRSAGVLPGVLYGKEIESTAISLPFDVFERLYREAGETTIINLAIEGEGEPRQVLVKDIQFDPVDGRHIHVDLYQIKADEELKATVPLRFINEAPAVKEFGGILITNKDEIEVECLPKDLPRDIEVDLSVLTEIDSAIKVKDLNIPNGVKTLAEPDESIVLVTPPAAEEVEAETKSEADAIAAVEATAEKAASEEGNSEGEKKNN</sequence>
<dbReference type="InterPro" id="IPR020057">
    <property type="entry name" value="Ribosomal_bL25_b-dom"/>
</dbReference>
<dbReference type="Pfam" id="PF01386">
    <property type="entry name" value="Ribosomal_L25p"/>
    <property type="match status" value="1"/>
</dbReference>
<keyword evidence="4 5" id="KW-0687">Ribonucleoprotein</keyword>
<keyword evidence="3 5" id="KW-0689">Ribosomal protein</keyword>
<keyword evidence="2 5" id="KW-0694">RNA-binding</keyword>
<accession>A0A1F4PPU4</accession>
<dbReference type="CDD" id="cd00495">
    <property type="entry name" value="Ribosomal_L25_TL5_CTC"/>
    <property type="match status" value="1"/>
</dbReference>
<dbReference type="GO" id="GO:0006412">
    <property type="term" value="P:translation"/>
    <property type="evidence" value="ECO:0007669"/>
    <property type="project" value="UniProtKB-UniRule"/>
</dbReference>
<dbReference type="SUPFAM" id="SSF50715">
    <property type="entry name" value="Ribosomal protein L25-like"/>
    <property type="match status" value="1"/>
</dbReference>
<evidence type="ECO:0000313" key="8">
    <source>
        <dbReference type="EMBL" id="OGB85072.1"/>
    </source>
</evidence>
<gene>
    <name evidence="5" type="primary">rplY</name>
    <name evidence="5" type="synonym">ctc</name>
    <name evidence="8" type="ORF">A2994_00480</name>
</gene>
<evidence type="ECO:0000256" key="2">
    <source>
        <dbReference type="ARBA" id="ARBA00022884"/>
    </source>
</evidence>
<evidence type="ECO:0000256" key="1">
    <source>
        <dbReference type="ARBA" id="ARBA00022730"/>
    </source>
</evidence>
<dbReference type="GO" id="GO:0003735">
    <property type="term" value="F:structural constituent of ribosome"/>
    <property type="evidence" value="ECO:0007669"/>
    <property type="project" value="InterPro"/>
</dbReference>
<dbReference type="Gene3D" id="2.170.120.20">
    <property type="entry name" value="Ribosomal protein L25, beta domain"/>
    <property type="match status" value="1"/>
</dbReference>
<evidence type="ECO:0000259" key="6">
    <source>
        <dbReference type="Pfam" id="PF01386"/>
    </source>
</evidence>
<keyword evidence="1 5" id="KW-0699">rRNA-binding</keyword>
<comment type="subunit">
    <text evidence="5">Part of the 50S ribosomal subunit; part of the 5S rRNA/L5/L18/L25 subcomplex. Contacts the 5S rRNA. Binds to the 5S rRNA independently of L5 and L18.</text>
</comment>
<dbReference type="GO" id="GO:0008097">
    <property type="term" value="F:5S rRNA binding"/>
    <property type="evidence" value="ECO:0007669"/>
    <property type="project" value="InterPro"/>
</dbReference>
<dbReference type="InterPro" id="IPR011035">
    <property type="entry name" value="Ribosomal_bL25/Gln-tRNA_synth"/>
</dbReference>
<dbReference type="InterPro" id="IPR029751">
    <property type="entry name" value="Ribosomal_L25_dom"/>
</dbReference>
<dbReference type="Proteomes" id="UP000179010">
    <property type="component" value="Unassembled WGS sequence"/>
</dbReference>
<dbReference type="PANTHER" id="PTHR33284">
    <property type="entry name" value="RIBOSOMAL PROTEIN L25/GLN-TRNA SYNTHETASE, ANTI-CODON-BINDING DOMAIN-CONTAINING PROTEIN"/>
    <property type="match status" value="1"/>
</dbReference>
<dbReference type="STRING" id="1798539.A2994_00480"/>
<evidence type="ECO:0000259" key="7">
    <source>
        <dbReference type="Pfam" id="PF14693"/>
    </source>
</evidence>